<organism evidence="2 3">
    <name type="scientific">Nakamurella flava</name>
    <dbReference type="NCBI Taxonomy" id="2576308"/>
    <lineage>
        <taxon>Bacteria</taxon>
        <taxon>Bacillati</taxon>
        <taxon>Actinomycetota</taxon>
        <taxon>Actinomycetes</taxon>
        <taxon>Nakamurellales</taxon>
        <taxon>Nakamurellaceae</taxon>
        <taxon>Nakamurella</taxon>
    </lineage>
</organism>
<dbReference type="AlphaFoldDB" id="A0A4U6QM33"/>
<dbReference type="RefSeq" id="WP_137448490.1">
    <property type="nucleotide sequence ID" value="NZ_SZZH01000001.1"/>
</dbReference>
<gene>
    <name evidence="2" type="ORF">FDO65_06045</name>
</gene>
<evidence type="ECO:0000313" key="2">
    <source>
        <dbReference type="EMBL" id="TKV61186.1"/>
    </source>
</evidence>
<feature type="region of interest" description="Disordered" evidence="1">
    <location>
        <begin position="1"/>
        <end position="23"/>
    </location>
</feature>
<sequence>MGLRSWFGRGRRSDGASRPGRAERKAVVTDLAEWAERRRGVEVFVEPKTAVTESSVVLVAADGEFTRRRVPSPEAARAFAHDHQLPIYDATIVGYPQRMRDYSRRQNILERRAREQRG</sequence>
<proteinExistence type="predicted"/>
<dbReference type="Proteomes" id="UP000306985">
    <property type="component" value="Unassembled WGS sequence"/>
</dbReference>
<feature type="compositionally biased region" description="Basic and acidic residues" evidence="1">
    <location>
        <begin position="11"/>
        <end position="23"/>
    </location>
</feature>
<comment type="caution">
    <text evidence="2">The sequence shown here is derived from an EMBL/GenBank/DDBJ whole genome shotgun (WGS) entry which is preliminary data.</text>
</comment>
<keyword evidence="3" id="KW-1185">Reference proteome</keyword>
<evidence type="ECO:0000313" key="3">
    <source>
        <dbReference type="Proteomes" id="UP000306985"/>
    </source>
</evidence>
<dbReference type="OrthoDB" id="5192422at2"/>
<accession>A0A4U6QM33</accession>
<reference evidence="2 3" key="1">
    <citation type="submission" date="2019-05" db="EMBL/GenBank/DDBJ databases">
        <title>Nakamurella sp. N5BH11, whole genome shotgun sequence.</title>
        <authorList>
            <person name="Tuo L."/>
        </authorList>
    </citation>
    <scope>NUCLEOTIDE SEQUENCE [LARGE SCALE GENOMIC DNA]</scope>
    <source>
        <strain evidence="2 3">N5BH11</strain>
    </source>
</reference>
<evidence type="ECO:0000256" key="1">
    <source>
        <dbReference type="SAM" id="MobiDB-lite"/>
    </source>
</evidence>
<name>A0A4U6QM33_9ACTN</name>
<protein>
    <submittedName>
        <fullName evidence="2">Oxidoreductase</fullName>
    </submittedName>
</protein>
<dbReference type="EMBL" id="SZZH01000001">
    <property type="protein sequence ID" value="TKV61186.1"/>
    <property type="molecule type" value="Genomic_DNA"/>
</dbReference>